<evidence type="ECO:0000313" key="2">
    <source>
        <dbReference type="Proteomes" id="UP000181909"/>
    </source>
</evidence>
<accession>A0A1K2DCB3</accession>
<name>A0A1K2DCB3_STRAR</name>
<protein>
    <submittedName>
        <fullName evidence="1">Uncharacterized protein</fullName>
    </submittedName>
</protein>
<reference evidence="1 2" key="1">
    <citation type="submission" date="2016-11" db="EMBL/GenBank/DDBJ databases">
        <authorList>
            <person name="Jaros S."/>
            <person name="Januszkiewicz K."/>
            <person name="Wedrychowicz H."/>
        </authorList>
    </citation>
    <scope>NUCLEOTIDE SEQUENCE [LARGE SCALE GENOMIC DNA]</scope>
    <source>
        <strain evidence="1 2">OK807</strain>
    </source>
</reference>
<gene>
    <name evidence="1" type="ORF">SAMN02787144_1013135</name>
</gene>
<organism evidence="1 2">
    <name type="scientific">Streptomyces atratus</name>
    <dbReference type="NCBI Taxonomy" id="1893"/>
    <lineage>
        <taxon>Bacteria</taxon>
        <taxon>Bacillati</taxon>
        <taxon>Actinomycetota</taxon>
        <taxon>Actinomycetes</taxon>
        <taxon>Kitasatosporales</taxon>
        <taxon>Streptomycetaceae</taxon>
        <taxon>Streptomyces</taxon>
    </lineage>
</organism>
<proteinExistence type="predicted"/>
<evidence type="ECO:0000313" key="1">
    <source>
        <dbReference type="EMBL" id="SFY20706.1"/>
    </source>
</evidence>
<sequence length="83" mass="8768">MTAWLPAMAAGRSGRALEYGESAKVAALLFQSKYSAQSTIPPAAIFAPVPVRRLPSTNEVPAVTSVIVARYQPAVVSGAIRKR</sequence>
<dbReference type="Proteomes" id="UP000181909">
    <property type="component" value="Unassembled WGS sequence"/>
</dbReference>
<dbReference type="AlphaFoldDB" id="A0A1K2DCB3"/>
<dbReference type="EMBL" id="FPJO01000013">
    <property type="protein sequence ID" value="SFY20706.1"/>
    <property type="molecule type" value="Genomic_DNA"/>
</dbReference>